<dbReference type="PANTHER" id="PTHR45670:SF1">
    <property type="entry name" value="E3 UBIQUITIN-PROTEIN LIGASE HECTD1"/>
    <property type="match status" value="1"/>
</dbReference>
<dbReference type="Gene3D" id="3.90.1750.10">
    <property type="entry name" value="Hect, E3 ligase catalytic domains"/>
    <property type="match status" value="1"/>
</dbReference>
<feature type="compositionally biased region" description="Basic and acidic residues" evidence="4">
    <location>
        <begin position="1282"/>
        <end position="1295"/>
    </location>
</feature>
<protein>
    <recommendedName>
        <fullName evidence="5">HECT domain-containing protein</fullName>
    </recommendedName>
</protein>
<dbReference type="InterPro" id="IPR035983">
    <property type="entry name" value="Hect_E3_ubiquitin_ligase"/>
</dbReference>
<evidence type="ECO:0000256" key="1">
    <source>
        <dbReference type="ARBA" id="ARBA00022679"/>
    </source>
</evidence>
<dbReference type="PANTHER" id="PTHR45670">
    <property type="entry name" value="E3 UBIQUITIN-PROTEIN LIGASE TRIP12"/>
    <property type="match status" value="1"/>
</dbReference>
<dbReference type="InterPro" id="IPR027417">
    <property type="entry name" value="P-loop_NTPase"/>
</dbReference>
<dbReference type="SUPFAM" id="SSF56204">
    <property type="entry name" value="Hect, E3 ligase catalytic domain"/>
    <property type="match status" value="1"/>
</dbReference>
<dbReference type="GO" id="GO:0061630">
    <property type="term" value="F:ubiquitin protein ligase activity"/>
    <property type="evidence" value="ECO:0007669"/>
    <property type="project" value="InterPro"/>
</dbReference>
<gene>
    <name evidence="6" type="ORF">EXIGLDRAFT_706482</name>
</gene>
<feature type="compositionally biased region" description="Low complexity" evidence="4">
    <location>
        <begin position="621"/>
        <end position="633"/>
    </location>
</feature>
<evidence type="ECO:0000256" key="2">
    <source>
        <dbReference type="ARBA" id="ARBA00022786"/>
    </source>
</evidence>
<feature type="region of interest" description="Disordered" evidence="4">
    <location>
        <begin position="1224"/>
        <end position="1297"/>
    </location>
</feature>
<dbReference type="EMBL" id="KV426571">
    <property type="protein sequence ID" value="KZV79735.1"/>
    <property type="molecule type" value="Genomic_DNA"/>
</dbReference>
<keyword evidence="7" id="KW-1185">Reference proteome</keyword>
<feature type="region of interest" description="Disordered" evidence="4">
    <location>
        <begin position="620"/>
        <end position="644"/>
    </location>
</feature>
<dbReference type="InterPro" id="IPR036961">
    <property type="entry name" value="Kinesin_motor_dom_sf"/>
</dbReference>
<dbReference type="Proteomes" id="UP000077266">
    <property type="component" value="Unassembled WGS sequence"/>
</dbReference>
<feature type="compositionally biased region" description="Basic and acidic residues" evidence="4">
    <location>
        <begin position="1328"/>
        <end position="1339"/>
    </location>
</feature>
<sequence>MLELPDQTVSNVRADGLSMKKKTRALDDPMARKKKNPSRTYAAMAARVRYATVPPKPGTTTVSVVAPARVDPVLRELPLSVTAKLACSCVPDQYNDKDPLCPLCVTPEYLYRGSGVPEALLPFDVKPLLVIHLVRQGAVGIPMYTALQHDIRRRFAHGNEDEVAFVVLSLRHRDPITVHKPMKIAAQFLKMFPNCRLLVTVESHVDAESGDLEVGDDYFVPWDEAIPALFGSDVHTRILQSEGPRYLVAFSCGQMLSLPNSAAGIGRLIERRVFHVVLAPSAGSFHPAAFVPTFRLAALRLVTTTESAPMAIVRAFSGAEFLDSLQPMLMHLTTVGKDTLLEEKGKELNQLTSIRLTCKAHQPITRASLDATGPSAASTATAGLSIPATLPSSAMLWRLNRVQSTALVPALIVARRTLLGTLLKPRWTNSMFAKSLQAALSSLTPLIPSPVPSAHTDMGKNCTDEPQETRSRPQEQYYNLTQHDLRKTSKARDDSVDVSVHAPAPSPSATTVVVDPFQSPPPNPMRASVMASVRAKTVTGLLKTLCFMDGEEIVRALRNVPIASWAGSVLSSRDRPALVIGALQIVEMLLMKAPGEYRPSFRREGVLHEIEVIVDQELVGSSSTAQPSSSSTRESQDAVQVPRENDEADDVLVGLQMLVDQLKERESPEEALRDNVGKVARYFARTSVSGFEFVQSGIVDGLLEFASAEGYRVEPAVRQTMLLDTLTAANLDVDANQKAAVAQVSAFATLVKRLQESLTRMESFEVMTVLQGADNARRNSALMLALVWFRTSCIPVAYLRDTYTVLQPIPVLARRPYCSMCPERSSVSPRSQRCRETASTYPFNVTRSLLNENVSKIDLKGAGRTWNAGQHVDAVLGVVVILDLKQVRSAARLPVPSEVTMGERAKEHRCTRNVQGRRYREADEYVSQFKGADRQPGRTPLLDAKTTSGYSLGEWSRASRERCNPSAGASGPGRGSKGRWRAYNESRSWHTWAHAVSVGSGSDALRLKAMREDAVKMVGAPSCVMSLRWWRHEHRPNLLNEPRWEEGESRKRKLNVIRHSLPTVTFTSDARRRRAIHDGARDLIELVASTTVFPSDAHLVQTLQTRFGADMTYTRLGHSTLVAVNPTKCLANQSHSVVHSASTPTTSSGLSSHSKLDAQVAELVKALDVVLNSFGAVKTFASPSASRHRRWTELHLNDRRRIFGAQPLTSGLDKSRLVSCSKNIARSTTRASETEKEGGQGDDDDAAMADEAEAAADTTRNEEDTEMAEAEAEVGLDVTIEEPPRDESEEHEADRSTVLVGEEDVGEDDVAQDFIDADDLAHDVLQESTETRREPDEKTTNVNVADNGRDGLNVTAQTPQGTRVATPNPLAAIARPAPTPSASTQSRLSARTTDISMDDHPPLSLPLDMTVYGAIHLHELRKATAAGTEFHPNTICQGVHTIKFKKVSGPQPPQVQPESAYVTIKDRQATPVLTSVPEDAQHVKILRMLRVLYKLNTALTDRRAVNRNKRRLGVCEQQADGQADAPVRGDMIVASFGYARLVLKRQEQQARAQDSRRDDAFAFLGRLQRQKVRISREHVLSSAVKVFELYGSSSSILEVEYLKEVGTGVGPTLEFHSMVSREFTRGDLKIWRDAQSTVPGLYVHHPLGLFPAPISPSQVSSEAGRRPMQIFRVIGQFIGKALLDSRIIDMFFKKVFMKFIVEEDVPLTVATLELVDAALAKSSLYKVQAFATAKKAKVPRAV</sequence>
<name>A0A165B334_EXIGL</name>
<dbReference type="GO" id="GO:0000209">
    <property type="term" value="P:protein polyubiquitination"/>
    <property type="evidence" value="ECO:0007669"/>
    <property type="project" value="TreeGrafter"/>
</dbReference>
<feature type="compositionally biased region" description="Polar residues" evidence="4">
    <location>
        <begin position="1354"/>
        <end position="1364"/>
    </location>
</feature>
<proteinExistence type="predicted"/>
<dbReference type="InterPro" id="IPR000569">
    <property type="entry name" value="HECT_dom"/>
</dbReference>
<keyword evidence="2 3" id="KW-0833">Ubl conjugation pathway</keyword>
<dbReference type="Gene3D" id="3.40.850.10">
    <property type="entry name" value="Kinesin motor domain"/>
    <property type="match status" value="1"/>
</dbReference>
<comment type="caution">
    <text evidence="3">Lacks conserved residue(s) required for the propagation of feature annotation.</text>
</comment>
<evidence type="ECO:0000256" key="4">
    <source>
        <dbReference type="SAM" id="MobiDB-lite"/>
    </source>
</evidence>
<dbReference type="SUPFAM" id="SSF52540">
    <property type="entry name" value="P-loop containing nucleoside triphosphate hydrolases"/>
    <property type="match status" value="1"/>
</dbReference>
<evidence type="ECO:0000313" key="7">
    <source>
        <dbReference type="Proteomes" id="UP000077266"/>
    </source>
</evidence>
<feature type="region of interest" description="Disordered" evidence="4">
    <location>
        <begin position="953"/>
        <end position="980"/>
    </location>
</feature>
<evidence type="ECO:0000313" key="6">
    <source>
        <dbReference type="EMBL" id="KZV79735.1"/>
    </source>
</evidence>
<feature type="compositionally biased region" description="Acidic residues" evidence="4">
    <location>
        <begin position="1240"/>
        <end position="1254"/>
    </location>
</feature>
<feature type="domain" description="HECT" evidence="5">
    <location>
        <begin position="1610"/>
        <end position="1722"/>
    </location>
</feature>
<evidence type="ECO:0000259" key="5">
    <source>
        <dbReference type="PROSITE" id="PS50237"/>
    </source>
</evidence>
<evidence type="ECO:0000256" key="3">
    <source>
        <dbReference type="PROSITE-ProRule" id="PRU00104"/>
    </source>
</evidence>
<dbReference type="OrthoDB" id="423283at2759"/>
<reference evidence="6 7" key="1">
    <citation type="journal article" date="2016" name="Mol. Biol. Evol.">
        <title>Comparative Genomics of Early-Diverging Mushroom-Forming Fungi Provides Insights into the Origins of Lignocellulose Decay Capabilities.</title>
        <authorList>
            <person name="Nagy L.G."/>
            <person name="Riley R."/>
            <person name="Tritt A."/>
            <person name="Adam C."/>
            <person name="Daum C."/>
            <person name="Floudas D."/>
            <person name="Sun H."/>
            <person name="Yadav J.S."/>
            <person name="Pangilinan J."/>
            <person name="Larsson K.H."/>
            <person name="Matsuura K."/>
            <person name="Barry K."/>
            <person name="Labutti K."/>
            <person name="Kuo R."/>
            <person name="Ohm R.A."/>
            <person name="Bhattacharya S.S."/>
            <person name="Shirouzu T."/>
            <person name="Yoshinaga Y."/>
            <person name="Martin F.M."/>
            <person name="Grigoriev I.V."/>
            <person name="Hibbett D.S."/>
        </authorList>
    </citation>
    <scope>NUCLEOTIDE SEQUENCE [LARGE SCALE GENOMIC DNA]</scope>
    <source>
        <strain evidence="6 7">HHB12029</strain>
    </source>
</reference>
<dbReference type="PROSITE" id="PS50237">
    <property type="entry name" value="HECT"/>
    <property type="match status" value="1"/>
</dbReference>
<organism evidence="6 7">
    <name type="scientific">Exidia glandulosa HHB12029</name>
    <dbReference type="NCBI Taxonomy" id="1314781"/>
    <lineage>
        <taxon>Eukaryota</taxon>
        <taxon>Fungi</taxon>
        <taxon>Dikarya</taxon>
        <taxon>Basidiomycota</taxon>
        <taxon>Agaricomycotina</taxon>
        <taxon>Agaricomycetes</taxon>
        <taxon>Auriculariales</taxon>
        <taxon>Exidiaceae</taxon>
        <taxon>Exidia</taxon>
    </lineage>
</organism>
<feature type="region of interest" description="Disordered" evidence="4">
    <location>
        <begin position="450"/>
        <end position="494"/>
    </location>
</feature>
<keyword evidence="1" id="KW-0808">Transferase</keyword>
<dbReference type="GO" id="GO:0043161">
    <property type="term" value="P:proteasome-mediated ubiquitin-dependent protein catabolic process"/>
    <property type="evidence" value="ECO:0007669"/>
    <property type="project" value="TreeGrafter"/>
</dbReference>
<feature type="compositionally biased region" description="Acidic residues" evidence="4">
    <location>
        <begin position="1263"/>
        <end position="1274"/>
    </location>
</feature>
<dbReference type="STRING" id="1314781.A0A165B334"/>
<feature type="region of interest" description="Disordered" evidence="4">
    <location>
        <begin position="1328"/>
        <end position="1364"/>
    </location>
</feature>
<accession>A0A165B334</accession>
<dbReference type="InterPro" id="IPR045322">
    <property type="entry name" value="HECTD1/TRIP12-like"/>
</dbReference>
<dbReference type="InParanoid" id="A0A165B334"/>
<dbReference type="Pfam" id="PF00632">
    <property type="entry name" value="HECT"/>
    <property type="match status" value="1"/>
</dbReference>
<feature type="compositionally biased region" description="Basic and acidic residues" evidence="4">
    <location>
        <begin position="483"/>
        <end position="494"/>
    </location>
</feature>